<dbReference type="HOGENOM" id="CLU_054350_0_1_9"/>
<dbReference type="InterPro" id="IPR044927">
    <property type="entry name" value="Endonuclea_NS_2"/>
</dbReference>
<name>E6UKA8_RUMA7</name>
<keyword evidence="1" id="KW-0732">Signal</keyword>
<dbReference type="Gene3D" id="3.40.570.10">
    <property type="entry name" value="Extracellular Endonuclease, subunit A"/>
    <property type="match status" value="1"/>
</dbReference>
<dbReference type="RefSeq" id="WP_013483652.1">
    <property type="nucleotide sequence ID" value="NC_014824.1"/>
</dbReference>
<dbReference type="InterPro" id="IPR044929">
    <property type="entry name" value="DNA/RNA_non-sp_Endonuclease_sf"/>
</dbReference>
<feature type="domain" description="Type VII secretion system protein EssD-like" evidence="2">
    <location>
        <begin position="128"/>
        <end position="253"/>
    </location>
</feature>
<protein>
    <recommendedName>
        <fullName evidence="2">Type VII secretion system protein EssD-like domain-containing protein</fullName>
    </recommendedName>
</protein>
<proteinExistence type="predicted"/>
<dbReference type="SUPFAM" id="SSF57884">
    <property type="entry name" value="Ada DNA repair protein, N-terminal domain (N-Ada 10)"/>
    <property type="match status" value="1"/>
</dbReference>
<keyword evidence="3" id="KW-0614">Plasmid</keyword>
<dbReference type="eggNOG" id="COG2169">
    <property type="taxonomic scope" value="Bacteria"/>
</dbReference>
<organism evidence="3 4">
    <name type="scientific">Ruminococcus albus (strain ATCC 27210 / DSM 20455 / JCM 14654 / NCDO 2250 / 7)</name>
    <dbReference type="NCBI Taxonomy" id="697329"/>
    <lineage>
        <taxon>Bacteria</taxon>
        <taxon>Bacillati</taxon>
        <taxon>Bacillota</taxon>
        <taxon>Clostridia</taxon>
        <taxon>Eubacteriales</taxon>
        <taxon>Oscillospiraceae</taxon>
        <taxon>Ruminococcus</taxon>
    </lineage>
</organism>
<feature type="chain" id="PRO_5039285166" description="Type VII secretion system protein EssD-like domain-containing protein" evidence="1">
    <location>
        <begin position="20"/>
        <end position="365"/>
    </location>
</feature>
<reference evidence="4" key="1">
    <citation type="journal article" date="2011" name="J. Bacteriol.">
        <title>Complete genome of the cellulolytic ruminal bacterium Ruminococcus albus 7.</title>
        <authorList>
            <person name="Suen G."/>
            <person name="Stevenson D.M."/>
            <person name="Bruce D.C."/>
            <person name="Chertkov O."/>
            <person name="Copeland A."/>
            <person name="Cheng J.F."/>
            <person name="Detter C."/>
            <person name="Detter J.C."/>
            <person name="Goodwin L.A."/>
            <person name="Han C.S."/>
            <person name="Hauser L.J."/>
            <person name="Ivanova N.N."/>
            <person name="Kyrpides N.C."/>
            <person name="Land M.L."/>
            <person name="Lapidus A."/>
            <person name="Lucas S."/>
            <person name="Ovchinnikova G."/>
            <person name="Pitluck S."/>
            <person name="Tapia R."/>
            <person name="Woyke T."/>
            <person name="Boyum J."/>
            <person name="Mead D."/>
            <person name="Weimer P.J."/>
        </authorList>
    </citation>
    <scope>NUCLEOTIDE SEQUENCE [LARGE SCALE GENOMIC DNA]</scope>
    <source>
        <strain evidence="4">ATCC 27210 / DSM 20455 / JCM 14654 / NCDO 2250 / 7</strain>
        <plasmid evidence="4">pRUMAL01</plasmid>
    </source>
</reference>
<geneLocation type="plasmid" evidence="3 4">
    <name>pRUMAL01</name>
</geneLocation>
<dbReference type="AlphaFoldDB" id="E6UKA8"/>
<dbReference type="KEGG" id="ral:Rumal_3665"/>
<evidence type="ECO:0000313" key="4">
    <source>
        <dbReference type="Proteomes" id="UP000006919"/>
    </source>
</evidence>
<evidence type="ECO:0000259" key="2">
    <source>
        <dbReference type="Pfam" id="PF13930"/>
    </source>
</evidence>
<dbReference type="Pfam" id="PF13930">
    <property type="entry name" value="Endonuclea_NS_2"/>
    <property type="match status" value="1"/>
</dbReference>
<dbReference type="InterPro" id="IPR035451">
    <property type="entry name" value="Ada-like_dom_sf"/>
</dbReference>
<evidence type="ECO:0000313" key="3">
    <source>
        <dbReference type="EMBL" id="ADU24104.1"/>
    </source>
</evidence>
<dbReference type="PROSITE" id="PS51257">
    <property type="entry name" value="PROKAR_LIPOPROTEIN"/>
    <property type="match status" value="1"/>
</dbReference>
<dbReference type="EMBL" id="CP002404">
    <property type="protein sequence ID" value="ADU24104.1"/>
    <property type="molecule type" value="Genomic_DNA"/>
</dbReference>
<dbReference type="Gene3D" id="3.40.10.10">
    <property type="entry name" value="DNA Methylphosphotriester Repair Domain"/>
    <property type="match status" value="1"/>
</dbReference>
<dbReference type="Proteomes" id="UP000006919">
    <property type="component" value="Plasmid pRUMAL01"/>
</dbReference>
<sequence precursor="true">MLKKPIALLLSFVMLALGGCTTTGTSSVPHQSKPSATVVSTEIITEISSETAVPVLSTTESSASETTVTSVSTTAAITEETTTTVAAEPVSIVFSLADIPSYSGEPFVEVNNNIPFFEDKTVTEAFESYSPLDDLGRCGPAFANICIELMPTEPRGPIGMIKPSGWQTIRYDDLIEGKFLYNRCHLISYENSGENANAQNLITGTRYLNIHGMLPFENKVADYVKSTGNHVLYRVTPIFEGNNLVANGVLMEGYSVEDQGQGIQFCVFCYNVQPGIGIDYSNGDSWVMEESVSETTTTVTSVTTPSEHNETEEQCDYVVNTNTKKFHLPSCSSVKDTKTKNRWDYNGSRDDLIAQGYTPCKRCNP</sequence>
<accession>E6UKA8</accession>
<gene>
    <name evidence="3" type="ordered locus">Rumal_3665</name>
</gene>
<evidence type="ECO:0000256" key="1">
    <source>
        <dbReference type="SAM" id="SignalP"/>
    </source>
</evidence>
<feature type="signal peptide" evidence="1">
    <location>
        <begin position="1"/>
        <end position="19"/>
    </location>
</feature>